<dbReference type="SMART" id="SM01091">
    <property type="entry name" value="CorC_HlyC"/>
    <property type="match status" value="1"/>
</dbReference>
<reference evidence="13 14" key="1">
    <citation type="submission" date="2016-10" db="EMBL/GenBank/DDBJ databases">
        <authorList>
            <person name="de Groot N.N."/>
        </authorList>
    </citation>
    <scope>NUCLEOTIDE SEQUENCE [LARGE SCALE GENOMIC DNA]</scope>
    <source>
        <strain evidence="13 14">ATCC 43154</strain>
    </source>
</reference>
<dbReference type="RefSeq" id="WP_093388161.1">
    <property type="nucleotide sequence ID" value="NZ_FOTW01000012.1"/>
</dbReference>
<evidence type="ECO:0000256" key="1">
    <source>
        <dbReference type="ARBA" id="ARBA00004651"/>
    </source>
</evidence>
<name>A0A1I4MZI0_9BURK</name>
<dbReference type="OrthoDB" id="9798188at2"/>
<dbReference type="InterPro" id="IPR036318">
    <property type="entry name" value="FAD-bd_PCMH-like_sf"/>
</dbReference>
<dbReference type="CDD" id="cd04590">
    <property type="entry name" value="CBS_pair_CorC_HlyC_assoc"/>
    <property type="match status" value="1"/>
</dbReference>
<dbReference type="AlphaFoldDB" id="A0A1I4MZI0"/>
<dbReference type="PROSITE" id="PS51846">
    <property type="entry name" value="CNNM"/>
    <property type="match status" value="1"/>
</dbReference>
<dbReference type="EMBL" id="FOTW01000012">
    <property type="protein sequence ID" value="SFM08681.1"/>
    <property type="molecule type" value="Genomic_DNA"/>
</dbReference>
<dbReference type="GO" id="GO:0005886">
    <property type="term" value="C:plasma membrane"/>
    <property type="evidence" value="ECO:0007669"/>
    <property type="project" value="UniProtKB-SubCell"/>
</dbReference>
<organism evidence="13 14">
    <name type="scientific">Rugamonas rubra</name>
    <dbReference type="NCBI Taxonomy" id="758825"/>
    <lineage>
        <taxon>Bacteria</taxon>
        <taxon>Pseudomonadati</taxon>
        <taxon>Pseudomonadota</taxon>
        <taxon>Betaproteobacteria</taxon>
        <taxon>Burkholderiales</taxon>
        <taxon>Oxalobacteraceae</taxon>
        <taxon>Telluria group</taxon>
        <taxon>Rugamonas</taxon>
    </lineage>
</organism>
<keyword evidence="6 8" id="KW-0129">CBS domain</keyword>
<keyword evidence="3 9" id="KW-0812">Transmembrane</keyword>
<accession>A0A1I4MZI0</accession>
<keyword evidence="4" id="KW-0677">Repeat</keyword>
<keyword evidence="5 9" id="KW-1133">Transmembrane helix</keyword>
<gene>
    <name evidence="13" type="ORF">SAMN02982985_02669</name>
</gene>
<evidence type="ECO:0000256" key="2">
    <source>
        <dbReference type="ARBA" id="ARBA00022475"/>
    </source>
</evidence>
<evidence type="ECO:0000256" key="4">
    <source>
        <dbReference type="ARBA" id="ARBA00022737"/>
    </source>
</evidence>
<evidence type="ECO:0000313" key="14">
    <source>
        <dbReference type="Proteomes" id="UP000199470"/>
    </source>
</evidence>
<dbReference type="GO" id="GO:0050660">
    <property type="term" value="F:flavin adenine dinucleotide binding"/>
    <property type="evidence" value="ECO:0007669"/>
    <property type="project" value="InterPro"/>
</dbReference>
<dbReference type="STRING" id="758825.SAMN02982985_02669"/>
<dbReference type="InterPro" id="IPR046342">
    <property type="entry name" value="CBS_dom_sf"/>
</dbReference>
<comment type="subcellular location">
    <subcellularLocation>
        <location evidence="1">Cell membrane</location>
        <topology evidence="1">Multi-pass membrane protein</topology>
    </subcellularLocation>
</comment>
<dbReference type="Gene3D" id="3.10.580.10">
    <property type="entry name" value="CBS-domain"/>
    <property type="match status" value="1"/>
</dbReference>
<dbReference type="Proteomes" id="UP000199470">
    <property type="component" value="Unassembled WGS sequence"/>
</dbReference>
<dbReference type="PANTHER" id="PTHR43099:SF5">
    <property type="entry name" value="HLYC_CORC FAMILY TRANSPORTER"/>
    <property type="match status" value="1"/>
</dbReference>
<sequence>MHNLLLVLLALFLVALNGFFVAAEFGIVTLRRTRIRAIAKTQGLRGRILATVHGQLDTYLSACQLGITLASLGLGWIGEPAFAGLLEPLLHALGVDSPELIHGIAFAFAFSIISFLHIVVGELAPKSLAIRLPEAVGLWSALPLYAFYWAMYPAIWVLNASANLVLGLAGLAGKGGHDSHYSVDELKLILRTSQPGEKFNKDERNILAHSLDFSDLAVSDLMRPIHEVIALRADLPLDDNLQTMLRNRFSRYPYYDADGEHVLGVIHLKDLFFAQQHGKPITSLAPLLRPVETISARTPALELFRRFRDGAPHFALIGEKGKRPVGFITLDNLLGAMVGEIHDEFRLNENDWLKQPDGTLVGKASLPIFSLERRLGIDIENEELGLEDVESVGGLIMLKLGDIPKQGQRISFNSFDIVAKKMNGPRILLVKVIPKSERGTESDEQD</sequence>
<dbReference type="PROSITE" id="PS51371">
    <property type="entry name" value="CBS"/>
    <property type="match status" value="2"/>
</dbReference>
<keyword evidence="14" id="KW-1185">Reference proteome</keyword>
<keyword evidence="2" id="KW-1003">Cell membrane</keyword>
<dbReference type="InterPro" id="IPR005170">
    <property type="entry name" value="Transptr-assoc_dom"/>
</dbReference>
<evidence type="ECO:0000256" key="10">
    <source>
        <dbReference type="SAM" id="Phobius"/>
    </source>
</evidence>
<dbReference type="Gene3D" id="3.30.465.10">
    <property type="match status" value="1"/>
</dbReference>
<dbReference type="InterPro" id="IPR016169">
    <property type="entry name" value="FAD-bd_PCMH_sub2"/>
</dbReference>
<dbReference type="PANTHER" id="PTHR43099">
    <property type="entry name" value="UPF0053 PROTEIN YRKA"/>
    <property type="match status" value="1"/>
</dbReference>
<evidence type="ECO:0000256" key="6">
    <source>
        <dbReference type="ARBA" id="ARBA00023122"/>
    </source>
</evidence>
<evidence type="ECO:0000259" key="11">
    <source>
        <dbReference type="PROSITE" id="PS51371"/>
    </source>
</evidence>
<feature type="domain" description="CNNM transmembrane" evidence="12">
    <location>
        <begin position="1"/>
        <end position="203"/>
    </location>
</feature>
<dbReference type="Pfam" id="PF00571">
    <property type="entry name" value="CBS"/>
    <property type="match status" value="2"/>
</dbReference>
<proteinExistence type="predicted"/>
<feature type="domain" description="CBS" evidence="11">
    <location>
        <begin position="287"/>
        <end position="344"/>
    </location>
</feature>
<evidence type="ECO:0000256" key="3">
    <source>
        <dbReference type="ARBA" id="ARBA00022692"/>
    </source>
</evidence>
<dbReference type="InterPro" id="IPR002550">
    <property type="entry name" value="CNNM"/>
</dbReference>
<feature type="domain" description="CBS" evidence="11">
    <location>
        <begin position="222"/>
        <end position="281"/>
    </location>
</feature>
<feature type="transmembrane region" description="Helical" evidence="10">
    <location>
        <begin position="100"/>
        <end position="124"/>
    </location>
</feature>
<feature type="transmembrane region" description="Helical" evidence="10">
    <location>
        <begin position="136"/>
        <end position="158"/>
    </location>
</feature>
<evidence type="ECO:0000313" key="13">
    <source>
        <dbReference type="EMBL" id="SFM08681.1"/>
    </source>
</evidence>
<evidence type="ECO:0000256" key="8">
    <source>
        <dbReference type="PROSITE-ProRule" id="PRU00703"/>
    </source>
</evidence>
<evidence type="ECO:0000256" key="9">
    <source>
        <dbReference type="PROSITE-ProRule" id="PRU01193"/>
    </source>
</evidence>
<evidence type="ECO:0000259" key="12">
    <source>
        <dbReference type="PROSITE" id="PS51846"/>
    </source>
</evidence>
<dbReference type="InterPro" id="IPR000644">
    <property type="entry name" value="CBS_dom"/>
</dbReference>
<dbReference type="SUPFAM" id="SSF56176">
    <property type="entry name" value="FAD-binding/transporter-associated domain-like"/>
    <property type="match status" value="1"/>
</dbReference>
<dbReference type="Pfam" id="PF03471">
    <property type="entry name" value="CorC_HlyC"/>
    <property type="match status" value="1"/>
</dbReference>
<evidence type="ECO:0000256" key="7">
    <source>
        <dbReference type="ARBA" id="ARBA00023136"/>
    </source>
</evidence>
<dbReference type="InterPro" id="IPR044751">
    <property type="entry name" value="Ion_transp-like_CBS"/>
</dbReference>
<dbReference type="SUPFAM" id="SSF54631">
    <property type="entry name" value="CBS-domain pair"/>
    <property type="match status" value="1"/>
</dbReference>
<evidence type="ECO:0000256" key="5">
    <source>
        <dbReference type="ARBA" id="ARBA00022989"/>
    </source>
</evidence>
<keyword evidence="7 9" id="KW-0472">Membrane</keyword>
<dbReference type="Pfam" id="PF01595">
    <property type="entry name" value="CNNM"/>
    <property type="match status" value="1"/>
</dbReference>
<protein>
    <submittedName>
        <fullName evidence="13">Hemolysin, contains CBS domains</fullName>
    </submittedName>
</protein>
<dbReference type="InterPro" id="IPR051676">
    <property type="entry name" value="UPF0053_domain"/>
</dbReference>